<dbReference type="Pfam" id="PF17906">
    <property type="entry name" value="HTH_48"/>
    <property type="match status" value="1"/>
</dbReference>
<dbReference type="PANTHER" id="PTHR23015:SF4">
    <property type="entry name" value="DUF38 DOMAIN-CONTAINING PROTEIN-RELATED"/>
    <property type="match status" value="1"/>
</dbReference>
<dbReference type="InterPro" id="IPR040161">
    <property type="entry name" value="FB224"/>
</dbReference>
<protein>
    <submittedName>
        <fullName evidence="5">F-box domain-containing protein</fullName>
    </submittedName>
</protein>
<dbReference type="WBParaSite" id="Csp11.Scaffold630.g17988.t1">
    <property type="protein sequence ID" value="Csp11.Scaffold630.g17988.t1"/>
    <property type="gene ID" value="Csp11.Scaffold630.g17988"/>
</dbReference>
<dbReference type="Gene3D" id="1.10.10.1450">
    <property type="match status" value="1"/>
</dbReference>
<dbReference type="InterPro" id="IPR002900">
    <property type="entry name" value="DUF38/FTH_CAE_spp"/>
</dbReference>
<dbReference type="Proteomes" id="UP000095282">
    <property type="component" value="Unplaced"/>
</dbReference>
<feature type="domain" description="F-box" evidence="1">
    <location>
        <begin position="72"/>
        <end position="111"/>
    </location>
</feature>
<evidence type="ECO:0000313" key="4">
    <source>
        <dbReference type="Proteomes" id="UP000095282"/>
    </source>
</evidence>
<dbReference type="Pfam" id="PF01827">
    <property type="entry name" value="FTH"/>
    <property type="match status" value="1"/>
</dbReference>
<feature type="domain" description="Mos1 transposase HTH" evidence="3">
    <location>
        <begin position="18"/>
        <end position="58"/>
    </location>
</feature>
<reference evidence="5" key="1">
    <citation type="submission" date="2016-11" db="UniProtKB">
        <authorList>
            <consortium name="WormBaseParasite"/>
        </authorList>
    </citation>
    <scope>IDENTIFICATION</scope>
</reference>
<dbReference type="PANTHER" id="PTHR23015">
    <property type="entry name" value="UNCHARACTERIZED C.ELEGANS PROTEIN"/>
    <property type="match status" value="1"/>
</dbReference>
<dbReference type="InterPro" id="IPR041426">
    <property type="entry name" value="Mos1_HTH"/>
</dbReference>
<evidence type="ECO:0000313" key="5">
    <source>
        <dbReference type="WBParaSite" id="Csp11.Scaffold630.g17988.t1"/>
    </source>
</evidence>
<name>A0A1I7UPB1_9PELO</name>
<evidence type="ECO:0000259" key="3">
    <source>
        <dbReference type="Pfam" id="PF17906"/>
    </source>
</evidence>
<dbReference type="Pfam" id="PF00646">
    <property type="entry name" value="F-box"/>
    <property type="match status" value="1"/>
</dbReference>
<dbReference type="GO" id="GO:0045087">
    <property type="term" value="P:innate immune response"/>
    <property type="evidence" value="ECO:0007669"/>
    <property type="project" value="TreeGrafter"/>
</dbReference>
<sequence>MAEHFLTNQKYLPIAARYEYCKGVSVLEAHRNFCKALGDNAMSYKDFDFWWFRFSKGNFDLDTQPPQTAEFTDIPHHIIENIIRKMDYAARCLFRKTSKKYRRAVDTIPFIIKELKFESLSQSTWLRINQLIIEFNRREEINHNDPNRILLCSRHYLKLAVRELIFIFRLRNVRVKKFSIYVNDGVIHENLDILKALAFKFRVETFKIGFEWDCYGEEDDPVDVQNEVMKVLPFLKPCALKSIEFYIYNKGLKLETDRIARTLQWKYARKLNVDGNVIVNTKSLKHFEKLTFLKDNLFTF</sequence>
<keyword evidence="4" id="KW-1185">Reference proteome</keyword>
<dbReference type="InterPro" id="IPR001810">
    <property type="entry name" value="F-box_dom"/>
</dbReference>
<organism evidence="4 5">
    <name type="scientific">Caenorhabditis tropicalis</name>
    <dbReference type="NCBI Taxonomy" id="1561998"/>
    <lineage>
        <taxon>Eukaryota</taxon>
        <taxon>Metazoa</taxon>
        <taxon>Ecdysozoa</taxon>
        <taxon>Nematoda</taxon>
        <taxon>Chromadorea</taxon>
        <taxon>Rhabditida</taxon>
        <taxon>Rhabditina</taxon>
        <taxon>Rhabditomorpha</taxon>
        <taxon>Rhabditoidea</taxon>
        <taxon>Rhabditidae</taxon>
        <taxon>Peloderinae</taxon>
        <taxon>Caenorhabditis</taxon>
    </lineage>
</organism>
<proteinExistence type="predicted"/>
<dbReference type="AlphaFoldDB" id="A0A1I7UPB1"/>
<evidence type="ECO:0000259" key="1">
    <source>
        <dbReference type="Pfam" id="PF00646"/>
    </source>
</evidence>
<feature type="domain" description="DUF38" evidence="2">
    <location>
        <begin position="225"/>
        <end position="294"/>
    </location>
</feature>
<evidence type="ECO:0000259" key="2">
    <source>
        <dbReference type="Pfam" id="PF01827"/>
    </source>
</evidence>
<accession>A0A1I7UPB1</accession>